<evidence type="ECO:0000256" key="4">
    <source>
        <dbReference type="ARBA" id="ARBA00022801"/>
    </source>
</evidence>
<dbReference type="Pfam" id="PF03755">
    <property type="entry name" value="YicC-like_N"/>
    <property type="match status" value="1"/>
</dbReference>
<evidence type="ECO:0000256" key="2">
    <source>
        <dbReference type="ARBA" id="ARBA00022722"/>
    </source>
</evidence>
<evidence type="ECO:0000256" key="1">
    <source>
        <dbReference type="ARBA" id="ARBA00001968"/>
    </source>
</evidence>
<dbReference type="GO" id="GO:0004521">
    <property type="term" value="F:RNA endonuclease activity"/>
    <property type="evidence" value="ECO:0007669"/>
    <property type="project" value="InterPro"/>
</dbReference>
<keyword evidence="4" id="KW-0378">Hydrolase</keyword>
<dbReference type="InterPro" id="IPR013527">
    <property type="entry name" value="YicC-like_N"/>
</dbReference>
<protein>
    <submittedName>
        <fullName evidence="8">YicC family protein</fullName>
    </submittedName>
</protein>
<dbReference type="RefSeq" id="WP_152887100.1">
    <property type="nucleotide sequence ID" value="NZ_WHJC01000008.1"/>
</dbReference>
<accession>A0A6I1MQA4</accession>
<dbReference type="Pfam" id="PF08340">
    <property type="entry name" value="YicC-like_C"/>
    <property type="match status" value="1"/>
</dbReference>
<keyword evidence="2" id="KW-0540">Nuclease</keyword>
<feature type="domain" description="Endoribonuclease YicC-like C-terminal" evidence="7">
    <location>
        <begin position="175"/>
        <end position="294"/>
    </location>
</feature>
<keyword evidence="3" id="KW-0255">Endonuclease</keyword>
<comment type="cofactor">
    <cofactor evidence="1">
        <name>a divalent metal cation</name>
        <dbReference type="ChEBI" id="CHEBI:60240"/>
    </cofactor>
</comment>
<dbReference type="NCBIfam" id="TIGR00255">
    <property type="entry name" value="YicC/YloC family endoribonuclease"/>
    <property type="match status" value="1"/>
</dbReference>
<dbReference type="InterPro" id="IPR005229">
    <property type="entry name" value="YicC/YloC-like"/>
</dbReference>
<gene>
    <name evidence="8" type="ORF">GBZ86_01580</name>
</gene>
<evidence type="ECO:0000313" key="9">
    <source>
        <dbReference type="Proteomes" id="UP000430345"/>
    </source>
</evidence>
<reference evidence="8 9" key="1">
    <citation type="submission" date="2019-10" db="EMBL/GenBank/DDBJ databases">
        <title>The Genome Sequence of Clostridium tarantellae Isolated from Fish Brain.</title>
        <authorList>
            <person name="Bano L."/>
            <person name="Kiel M."/>
            <person name="Sales G."/>
            <person name="Doxey A.C."/>
            <person name="Mansfield M.J."/>
            <person name="Schiavone M."/>
            <person name="Rossetto O."/>
            <person name="Pirazzini M."/>
            <person name="Dobrindt U."/>
            <person name="Montecucco C."/>
        </authorList>
    </citation>
    <scope>NUCLEOTIDE SEQUENCE [LARGE SCALE GENOMIC DNA]</scope>
    <source>
        <strain evidence="8 9">DSM 3997</strain>
    </source>
</reference>
<evidence type="ECO:0000259" key="7">
    <source>
        <dbReference type="Pfam" id="PF08340"/>
    </source>
</evidence>
<proteinExistence type="inferred from homology"/>
<evidence type="ECO:0000259" key="6">
    <source>
        <dbReference type="Pfam" id="PF03755"/>
    </source>
</evidence>
<dbReference type="InterPro" id="IPR013551">
    <property type="entry name" value="YicC-like_C"/>
</dbReference>
<dbReference type="AlphaFoldDB" id="A0A6I1MQA4"/>
<comment type="similarity">
    <text evidence="5">Belongs to the YicC/YloC family.</text>
</comment>
<dbReference type="GO" id="GO:0016787">
    <property type="term" value="F:hydrolase activity"/>
    <property type="evidence" value="ECO:0007669"/>
    <property type="project" value="UniProtKB-KW"/>
</dbReference>
<name>A0A6I1MQA4_9CLOT</name>
<evidence type="ECO:0000256" key="3">
    <source>
        <dbReference type="ARBA" id="ARBA00022759"/>
    </source>
</evidence>
<dbReference type="EMBL" id="WHJC01000008">
    <property type="protein sequence ID" value="MPQ42459.1"/>
    <property type="molecule type" value="Genomic_DNA"/>
</dbReference>
<feature type="domain" description="Endoribonuclease YicC-like N-terminal" evidence="6">
    <location>
        <begin position="2"/>
        <end position="158"/>
    </location>
</feature>
<dbReference type="PANTHER" id="PTHR30636">
    <property type="entry name" value="UPF0701 PROTEIN YICC"/>
    <property type="match status" value="1"/>
</dbReference>
<dbReference type="OrthoDB" id="9771229at2"/>
<sequence>MVKSMTGFGRATSEEGKERSFSLEIKSVNHRYLDINIRMPRSMISLEEKIRKIVSERLNRGKVDIFINCKNYGKGNDVAKLNSEFAESYIACLEELQQKFGFLKNDLTLSLVAKHPEIIVVEEKEENLEEAWNEINLLLKEALDNMIQMRSIEGEKLAEDILLKCNFIESSVKRIEEKSDTLVGIYKIKLEEKIKELLTNVEIDENRIAMEVAIFADKATIDEEIIRLNSHISQLRETLTLKDSIGRKLDFIIQEMNRETNTIASKSTDIEITNIVIDIKNIIEKIREQIQNME</sequence>
<keyword evidence="9" id="KW-1185">Reference proteome</keyword>
<evidence type="ECO:0000256" key="5">
    <source>
        <dbReference type="ARBA" id="ARBA00035648"/>
    </source>
</evidence>
<dbReference type="PANTHER" id="PTHR30636:SF3">
    <property type="entry name" value="UPF0701 PROTEIN YICC"/>
    <property type="match status" value="1"/>
</dbReference>
<dbReference type="Proteomes" id="UP000430345">
    <property type="component" value="Unassembled WGS sequence"/>
</dbReference>
<evidence type="ECO:0000313" key="8">
    <source>
        <dbReference type="EMBL" id="MPQ42459.1"/>
    </source>
</evidence>
<organism evidence="8 9">
    <name type="scientific">Clostridium tarantellae</name>
    <dbReference type="NCBI Taxonomy" id="39493"/>
    <lineage>
        <taxon>Bacteria</taxon>
        <taxon>Bacillati</taxon>
        <taxon>Bacillota</taxon>
        <taxon>Clostridia</taxon>
        <taxon>Eubacteriales</taxon>
        <taxon>Clostridiaceae</taxon>
        <taxon>Clostridium</taxon>
    </lineage>
</organism>
<comment type="caution">
    <text evidence="8">The sequence shown here is derived from an EMBL/GenBank/DDBJ whole genome shotgun (WGS) entry which is preliminary data.</text>
</comment>